<dbReference type="GO" id="GO:0046500">
    <property type="term" value="P:S-adenosylmethionine metabolic process"/>
    <property type="evidence" value="ECO:0007669"/>
    <property type="project" value="TreeGrafter"/>
</dbReference>
<dbReference type="InterPro" id="IPR014369">
    <property type="entry name" value="Gly/Sar_N_MeTrfase"/>
</dbReference>
<dbReference type="EC" id="2.1.1.20" evidence="1"/>
<evidence type="ECO:0000256" key="1">
    <source>
        <dbReference type="ARBA" id="ARBA00011999"/>
    </source>
</evidence>
<dbReference type="SUPFAM" id="SSF53335">
    <property type="entry name" value="S-adenosyl-L-methionine-dependent methyltransferases"/>
    <property type="match status" value="2"/>
</dbReference>
<dbReference type="GO" id="GO:0051289">
    <property type="term" value="P:protein homotetramerization"/>
    <property type="evidence" value="ECO:0007669"/>
    <property type="project" value="TreeGrafter"/>
</dbReference>
<dbReference type="GO" id="GO:0006730">
    <property type="term" value="P:one-carbon metabolic process"/>
    <property type="evidence" value="ECO:0007669"/>
    <property type="project" value="TreeGrafter"/>
</dbReference>
<keyword evidence="4" id="KW-0808">Transferase</keyword>
<dbReference type="GO" id="GO:1901052">
    <property type="term" value="P:sarcosine metabolic process"/>
    <property type="evidence" value="ECO:0007669"/>
    <property type="project" value="TreeGrafter"/>
</dbReference>
<keyword evidence="5" id="KW-0949">S-adenosyl-L-methionine</keyword>
<dbReference type="PANTHER" id="PTHR16458:SF2">
    <property type="entry name" value="GLYCINE N-METHYLTRANSFERASE"/>
    <property type="match status" value="1"/>
</dbReference>
<proteinExistence type="predicted"/>
<evidence type="ECO:0000313" key="8">
    <source>
        <dbReference type="EMBL" id="CAD7446234.1"/>
    </source>
</evidence>
<keyword evidence="6" id="KW-0290">Folate-binding</keyword>
<evidence type="ECO:0000256" key="4">
    <source>
        <dbReference type="ARBA" id="ARBA00022679"/>
    </source>
</evidence>
<name>A0A7R9F3D2_9NEOP</name>
<dbReference type="GO" id="GO:0006111">
    <property type="term" value="P:regulation of gluconeogenesis"/>
    <property type="evidence" value="ECO:0007669"/>
    <property type="project" value="TreeGrafter"/>
</dbReference>
<dbReference type="GO" id="GO:0017174">
    <property type="term" value="F:glycine N-methyltransferase activity"/>
    <property type="evidence" value="ECO:0007669"/>
    <property type="project" value="UniProtKB-EC"/>
</dbReference>
<protein>
    <recommendedName>
        <fullName evidence="2">Glycine N-methyltransferase</fullName>
        <ecNumber evidence="1">2.1.1.20</ecNumber>
    </recommendedName>
</protein>
<dbReference type="PROSITE" id="PS51600">
    <property type="entry name" value="SAM_GNMT"/>
    <property type="match status" value="1"/>
</dbReference>
<dbReference type="PANTHER" id="PTHR16458">
    <property type="entry name" value="GLYCINE N-METHYLTRANSFERASE"/>
    <property type="match status" value="1"/>
</dbReference>
<dbReference type="GO" id="GO:0016594">
    <property type="term" value="F:glycine binding"/>
    <property type="evidence" value="ECO:0007669"/>
    <property type="project" value="TreeGrafter"/>
</dbReference>
<dbReference type="GO" id="GO:0046498">
    <property type="term" value="P:S-adenosylhomocysteine metabolic process"/>
    <property type="evidence" value="ECO:0007669"/>
    <property type="project" value="TreeGrafter"/>
</dbReference>
<dbReference type="GO" id="GO:0042802">
    <property type="term" value="F:identical protein binding"/>
    <property type="evidence" value="ECO:0007669"/>
    <property type="project" value="TreeGrafter"/>
</dbReference>
<evidence type="ECO:0000256" key="3">
    <source>
        <dbReference type="ARBA" id="ARBA00022603"/>
    </source>
</evidence>
<dbReference type="GO" id="GO:0005542">
    <property type="term" value="F:folic acid binding"/>
    <property type="evidence" value="ECO:0007669"/>
    <property type="project" value="UniProtKB-KW"/>
</dbReference>
<dbReference type="InterPro" id="IPR029063">
    <property type="entry name" value="SAM-dependent_MTases_sf"/>
</dbReference>
<dbReference type="Gene3D" id="3.40.50.150">
    <property type="entry name" value="Vaccinia Virus protein VP39"/>
    <property type="match status" value="1"/>
</dbReference>
<dbReference type="EMBL" id="OD567853">
    <property type="protein sequence ID" value="CAD7446234.1"/>
    <property type="molecule type" value="Genomic_DNA"/>
</dbReference>
<dbReference type="GO" id="GO:0005829">
    <property type="term" value="C:cytosol"/>
    <property type="evidence" value="ECO:0007669"/>
    <property type="project" value="TreeGrafter"/>
</dbReference>
<dbReference type="AlphaFoldDB" id="A0A7R9F3D2"/>
<gene>
    <name evidence="8" type="ORF">TBIB3V08_LOCUS8568</name>
</gene>
<evidence type="ECO:0000256" key="5">
    <source>
        <dbReference type="ARBA" id="ARBA00022691"/>
    </source>
</evidence>
<dbReference type="Gene3D" id="3.30.46.10">
    <property type="entry name" value="Glycine N-methyltransferase, chain A, domain 1"/>
    <property type="match status" value="2"/>
</dbReference>
<evidence type="ECO:0000256" key="6">
    <source>
        <dbReference type="ARBA" id="ARBA00022954"/>
    </source>
</evidence>
<evidence type="ECO:0000256" key="7">
    <source>
        <dbReference type="ARBA" id="ARBA00048261"/>
    </source>
</evidence>
<reference evidence="8" key="1">
    <citation type="submission" date="2020-11" db="EMBL/GenBank/DDBJ databases">
        <authorList>
            <person name="Tran Van P."/>
        </authorList>
    </citation>
    <scope>NUCLEOTIDE SEQUENCE</scope>
</reference>
<dbReference type="GO" id="GO:1904047">
    <property type="term" value="F:S-adenosyl-L-methionine binding"/>
    <property type="evidence" value="ECO:0007669"/>
    <property type="project" value="TreeGrafter"/>
</dbReference>
<sequence>MTGPVNPASFLQQTGLPMTGSLGFESRSGVLKVMADSVFHTRSLGTPAEGLRDQYADGKAARVWEVFIGDKNSRTQHYKDFLVGLLRRKGCRTVLDVACGTGVSWKGCRTVLDVACGTRVSWKGCRTVLDVACGTSGLWQRVISKVCMMVIVAQSDFYGVQDVIEEANWLTLTEDLGTNMLNEGFDAVLCLGNSFAHLTDSTGDQQDIRLALNNFKECVKPGGLLLIDHRNYDYILDLGYTPSKCIYYNSEHTSEIVTSVLYVNGRPNLVTLDYLLDISDDWNKSDGNNSVNEDFRSQFRLSYYPHRLEVFKDMLRDTFGPRTTHTIYGDFKPLEEIEDPAFYIHVMEKYQC</sequence>
<evidence type="ECO:0000256" key="2">
    <source>
        <dbReference type="ARBA" id="ARBA00019972"/>
    </source>
</evidence>
<comment type="catalytic activity">
    <reaction evidence="7">
        <text>glycine + S-adenosyl-L-methionine = sarcosine + S-adenosyl-L-homocysteine + H(+)</text>
        <dbReference type="Rhea" id="RHEA:19937"/>
        <dbReference type="ChEBI" id="CHEBI:15378"/>
        <dbReference type="ChEBI" id="CHEBI:57305"/>
        <dbReference type="ChEBI" id="CHEBI:57433"/>
        <dbReference type="ChEBI" id="CHEBI:57856"/>
        <dbReference type="ChEBI" id="CHEBI:59789"/>
        <dbReference type="EC" id="2.1.1.20"/>
    </reaction>
    <physiologicalReaction direction="left-to-right" evidence="7">
        <dbReference type="Rhea" id="RHEA:19938"/>
    </physiologicalReaction>
</comment>
<organism evidence="8">
    <name type="scientific">Timema bartmani</name>
    <dbReference type="NCBI Taxonomy" id="61472"/>
    <lineage>
        <taxon>Eukaryota</taxon>
        <taxon>Metazoa</taxon>
        <taxon>Ecdysozoa</taxon>
        <taxon>Arthropoda</taxon>
        <taxon>Hexapoda</taxon>
        <taxon>Insecta</taxon>
        <taxon>Pterygota</taxon>
        <taxon>Neoptera</taxon>
        <taxon>Polyneoptera</taxon>
        <taxon>Phasmatodea</taxon>
        <taxon>Timematodea</taxon>
        <taxon>Timematoidea</taxon>
        <taxon>Timematidae</taxon>
        <taxon>Timema</taxon>
    </lineage>
</organism>
<keyword evidence="3" id="KW-0489">Methyltransferase</keyword>
<dbReference type="GO" id="GO:0032259">
    <property type="term" value="P:methylation"/>
    <property type="evidence" value="ECO:0007669"/>
    <property type="project" value="UniProtKB-KW"/>
</dbReference>
<accession>A0A7R9F3D2</accession>